<evidence type="ECO:0000313" key="3">
    <source>
        <dbReference type="Proteomes" id="UP000244940"/>
    </source>
</evidence>
<proteinExistence type="predicted"/>
<dbReference type="RefSeq" id="WP_109535408.1">
    <property type="nucleotide sequence ID" value="NZ_QEYD01000022.1"/>
</dbReference>
<dbReference type="GeneID" id="94367488"/>
<dbReference type="AlphaFoldDB" id="A0A2U2C3Z2"/>
<dbReference type="Proteomes" id="UP000244940">
    <property type="component" value="Unassembled WGS sequence"/>
</dbReference>
<reference evidence="2 3" key="1">
    <citation type="submission" date="2018-05" db="EMBL/GenBank/DDBJ databases">
        <title>Pararhodobacter marina sp. nov., isolated from deep-sea water of the Indian Ocean.</title>
        <authorList>
            <person name="Lai Q.Sr."/>
            <person name="Liu X."/>
            <person name="Shao Z."/>
        </authorList>
    </citation>
    <scope>NUCLEOTIDE SEQUENCE [LARGE SCALE GENOMIC DNA]</scope>
    <source>
        <strain evidence="2 3">CIC4N-9</strain>
    </source>
</reference>
<comment type="caution">
    <text evidence="2">The sequence shown here is derived from an EMBL/GenBank/DDBJ whole genome shotgun (WGS) entry which is preliminary data.</text>
</comment>
<dbReference type="EMBL" id="QEYD01000022">
    <property type="protein sequence ID" value="PWE26524.1"/>
    <property type="molecule type" value="Genomic_DNA"/>
</dbReference>
<keyword evidence="3" id="KW-1185">Reference proteome</keyword>
<accession>A0A2U2C3Z2</accession>
<protein>
    <submittedName>
        <fullName evidence="2">Uncharacterized protein</fullName>
    </submittedName>
</protein>
<keyword evidence="1" id="KW-0175">Coiled coil</keyword>
<sequence length="393" mass="43018">MARDLKTQALCDRLVSYFSIGMPCEADTRRRIEALIDAVGHDKLIDNASLAASAAKYRECCGESVPFTDIALIGWLTGELWRDKERVAEAVDSDQHGPAVWQSADYVEGKSGFQLDRETGLLKIYGPIIRVARDRADREGPSEEATLTSDLNNLVTTVSDTDETKVSALSCEVWVEGSDEDHRLRKLVADGVAVALKAYDRALPARVSAIQSQPRRRDSSGQANWGGWLKEMREWIDAGDGPEAATPAPLTALEEQLTQLQESVDKLVADKEAEKRELAEVVAQASIGSALVSEFVGQDAKAQDGEGRLGAAIAQMKAQMNQGAELKLSSESDRPHDEDCIRLHRFNSTAGPKGRSGISLPVHQSEYRSYLGIEEREEPGCQSEDNHCRPKQG</sequence>
<name>A0A2U2C3Z2_9RHOB</name>
<feature type="coiled-coil region" evidence="1">
    <location>
        <begin position="250"/>
        <end position="284"/>
    </location>
</feature>
<organism evidence="2 3">
    <name type="scientific">Pararhodobacter marinus</name>
    <dbReference type="NCBI Taxonomy" id="2184063"/>
    <lineage>
        <taxon>Bacteria</taxon>
        <taxon>Pseudomonadati</taxon>
        <taxon>Pseudomonadota</taxon>
        <taxon>Alphaproteobacteria</taxon>
        <taxon>Rhodobacterales</taxon>
        <taxon>Paracoccaceae</taxon>
        <taxon>Pararhodobacter</taxon>
    </lineage>
</organism>
<gene>
    <name evidence="2" type="ORF">C4N9_21570</name>
</gene>
<evidence type="ECO:0000313" key="2">
    <source>
        <dbReference type="EMBL" id="PWE26524.1"/>
    </source>
</evidence>
<evidence type="ECO:0000256" key="1">
    <source>
        <dbReference type="SAM" id="Coils"/>
    </source>
</evidence>